<dbReference type="EMBL" id="QRBI01000142">
    <property type="protein sequence ID" value="RMC00824.1"/>
    <property type="molecule type" value="Genomic_DNA"/>
</dbReference>
<evidence type="ECO:0000313" key="3">
    <source>
        <dbReference type="Proteomes" id="UP000269221"/>
    </source>
</evidence>
<proteinExistence type="predicted"/>
<protein>
    <submittedName>
        <fullName evidence="2">Uncharacterized protein</fullName>
    </submittedName>
</protein>
<keyword evidence="3" id="KW-1185">Reference proteome</keyword>
<comment type="caution">
    <text evidence="2">The sequence shown here is derived from an EMBL/GenBank/DDBJ whole genome shotgun (WGS) entry which is preliminary data.</text>
</comment>
<organism evidence="2 3">
    <name type="scientific">Hirundo rustica rustica</name>
    <dbReference type="NCBI Taxonomy" id="333673"/>
    <lineage>
        <taxon>Eukaryota</taxon>
        <taxon>Metazoa</taxon>
        <taxon>Chordata</taxon>
        <taxon>Craniata</taxon>
        <taxon>Vertebrata</taxon>
        <taxon>Euteleostomi</taxon>
        <taxon>Archelosauria</taxon>
        <taxon>Archosauria</taxon>
        <taxon>Dinosauria</taxon>
        <taxon>Saurischia</taxon>
        <taxon>Theropoda</taxon>
        <taxon>Coelurosauria</taxon>
        <taxon>Aves</taxon>
        <taxon>Neognathae</taxon>
        <taxon>Neoaves</taxon>
        <taxon>Telluraves</taxon>
        <taxon>Australaves</taxon>
        <taxon>Passeriformes</taxon>
        <taxon>Sylvioidea</taxon>
        <taxon>Hirundinidae</taxon>
        <taxon>Hirundo</taxon>
    </lineage>
</organism>
<sequence>MMPLLLRELPGPRSSGPAASRAGFLRGADDAVPQGRSKPRSLKHGMELGGSTGAHPARQEPQSTSGLWPDGFGGSPGKALCQELQLCSKAQNRTRHSRAEEGAGSAPDPPSSAPVAS</sequence>
<reference evidence="2 3" key="1">
    <citation type="submission" date="2018-07" db="EMBL/GenBank/DDBJ databases">
        <title>A high quality draft genome assembly of the barn swallow (H. rustica rustica).</title>
        <authorList>
            <person name="Formenti G."/>
            <person name="Chiara M."/>
            <person name="Poveda L."/>
            <person name="Francoijs K.-J."/>
            <person name="Bonisoli-Alquati A."/>
            <person name="Canova L."/>
            <person name="Gianfranceschi L."/>
            <person name="Horner D.S."/>
            <person name="Saino N."/>
        </authorList>
    </citation>
    <scope>NUCLEOTIDE SEQUENCE [LARGE SCALE GENOMIC DNA]</scope>
    <source>
        <strain evidence="2">Chelidonia</strain>
        <tissue evidence="2">Blood</tissue>
    </source>
</reference>
<evidence type="ECO:0000313" key="2">
    <source>
        <dbReference type="EMBL" id="RMC00824.1"/>
    </source>
</evidence>
<accession>A0A3M0JP41</accession>
<dbReference type="Proteomes" id="UP000269221">
    <property type="component" value="Unassembled WGS sequence"/>
</dbReference>
<feature type="region of interest" description="Disordered" evidence="1">
    <location>
        <begin position="1"/>
        <end position="117"/>
    </location>
</feature>
<gene>
    <name evidence="2" type="ORF">DUI87_22508</name>
</gene>
<dbReference type="AlphaFoldDB" id="A0A3M0JP41"/>
<name>A0A3M0JP41_HIRRU</name>
<feature type="compositionally biased region" description="Pro residues" evidence="1">
    <location>
        <begin position="107"/>
        <end position="117"/>
    </location>
</feature>
<evidence type="ECO:0000256" key="1">
    <source>
        <dbReference type="SAM" id="MobiDB-lite"/>
    </source>
</evidence>